<gene>
    <name evidence="4" type="ORF">CDL10_01370</name>
</gene>
<accession>A0A2M9R351</accession>
<keyword evidence="1 2" id="KW-0732">Signal</keyword>
<dbReference type="InterPro" id="IPR026444">
    <property type="entry name" value="Secre_tail"/>
</dbReference>
<reference evidence="4 5" key="1">
    <citation type="submission" date="2017-06" db="EMBL/GenBank/DDBJ databases">
        <title>Description of Avrilella dinanensis gen. nov. sp. nov.</title>
        <authorList>
            <person name="Leyer C."/>
            <person name="Sassi M."/>
            <person name="Minet J."/>
            <person name="Kayal S."/>
            <person name="Cattoir V."/>
        </authorList>
    </citation>
    <scope>NUCLEOTIDE SEQUENCE [LARGE SCALE GENOMIC DNA]</scope>
    <source>
        <strain evidence="4 5">UR159</strain>
    </source>
</reference>
<evidence type="ECO:0000313" key="4">
    <source>
        <dbReference type="EMBL" id="PJR03296.1"/>
    </source>
</evidence>
<dbReference type="RefSeq" id="WP_100676865.1">
    <property type="nucleotide sequence ID" value="NZ_NIPO01000001.1"/>
</dbReference>
<keyword evidence="5" id="KW-1185">Reference proteome</keyword>
<dbReference type="AlphaFoldDB" id="A0A2M9R351"/>
<dbReference type="EMBL" id="NIPO01000001">
    <property type="protein sequence ID" value="PJR03296.1"/>
    <property type="molecule type" value="Genomic_DNA"/>
</dbReference>
<organism evidence="4 5">
    <name type="scientific">Avrilella dinanensis</name>
    <dbReference type="NCBI Taxonomy" id="2008672"/>
    <lineage>
        <taxon>Bacteria</taxon>
        <taxon>Pseudomonadati</taxon>
        <taxon>Bacteroidota</taxon>
        <taxon>Flavobacteriia</taxon>
        <taxon>Flavobacteriales</taxon>
        <taxon>Flavobacteriaceae</taxon>
        <taxon>Avrilella</taxon>
    </lineage>
</organism>
<protein>
    <recommendedName>
        <fullName evidence="3">Secretion system C-terminal sorting domain-containing protein</fullName>
    </recommendedName>
</protein>
<dbReference type="SUPFAM" id="SSF101898">
    <property type="entry name" value="NHL repeat"/>
    <property type="match status" value="1"/>
</dbReference>
<feature type="domain" description="Secretion system C-terminal sorting" evidence="3">
    <location>
        <begin position="514"/>
        <end position="585"/>
    </location>
</feature>
<dbReference type="OrthoDB" id="1652165at2"/>
<proteinExistence type="predicted"/>
<comment type="caution">
    <text evidence="4">The sequence shown here is derived from an EMBL/GenBank/DDBJ whole genome shotgun (WGS) entry which is preliminary data.</text>
</comment>
<dbReference type="PANTHER" id="PTHR35580">
    <property type="entry name" value="CELL SURFACE GLYCOPROTEIN (S-LAYER PROTEIN)-LIKE PROTEIN"/>
    <property type="match status" value="1"/>
</dbReference>
<sequence>MKHLYIFLISLFPLTAFAQTTDFEFYRSWGSLLLQEDPVHYGYYDLNPVTEEIYVAQTEGNKSNIYKVNTSGTAVDWISMPGEETNVYQIKISNQGNMYLTGTTTETDNFATEGAYLETPPTSEETHFFLMKMTADGEEVWVTYLEDNVGLGFVNRFDIDQDENIYFVSSRNNIELPSPCIECTPNPLRYDSAFYYATPIIRKFTADGEHAWSTYYGVDHSDIWGIYCGEQGLYVYGQVNRGNIEDGTISQHNYFGTAGAYRETPNFIEDKEHLYLSKFSHEGERLWSTYYFPIQGSGGSSGSITLSEYDNRLYVASHLGLANVSELPEVDLATEGAFLTTPTPSEGNTGLRLLSEFDQVGQRVWTTYTYESLSDIHATEQGIFASGSTSKEVNIATENAWQSTLGMNGMQETADATFSVYALDGTDRYYSSYYGYDANELGRHIFPLSDGGFYLLGQILYNETASTNMTTSGAFKETFDTSEQIATGYRGMYVSRFATEPVSVSAPKSIKWSVYPNPANNYLNISLENLQTDKIEYMIYDTSGRILQNSILSTENEQIDVSGLSAGVYILELSLNGQKAKKQFIKQK</sequence>
<evidence type="ECO:0000256" key="1">
    <source>
        <dbReference type="ARBA" id="ARBA00022729"/>
    </source>
</evidence>
<feature type="chain" id="PRO_5014864166" description="Secretion system C-terminal sorting domain-containing protein" evidence="2">
    <location>
        <begin position="19"/>
        <end position="588"/>
    </location>
</feature>
<name>A0A2M9R351_9FLAO</name>
<dbReference type="PANTHER" id="PTHR35580:SF1">
    <property type="entry name" value="PHYTASE-LIKE DOMAIN-CONTAINING PROTEIN"/>
    <property type="match status" value="1"/>
</dbReference>
<feature type="signal peptide" evidence="2">
    <location>
        <begin position="1"/>
        <end position="18"/>
    </location>
</feature>
<dbReference type="Pfam" id="PF18962">
    <property type="entry name" value="Por_Secre_tail"/>
    <property type="match status" value="1"/>
</dbReference>
<dbReference type="InterPro" id="IPR052918">
    <property type="entry name" value="Motility_Chemotaxis_Reg"/>
</dbReference>
<evidence type="ECO:0000256" key="2">
    <source>
        <dbReference type="SAM" id="SignalP"/>
    </source>
</evidence>
<dbReference type="NCBIfam" id="TIGR04183">
    <property type="entry name" value="Por_Secre_tail"/>
    <property type="match status" value="1"/>
</dbReference>
<dbReference type="Proteomes" id="UP000231960">
    <property type="component" value="Unassembled WGS sequence"/>
</dbReference>
<evidence type="ECO:0000313" key="5">
    <source>
        <dbReference type="Proteomes" id="UP000231960"/>
    </source>
</evidence>
<evidence type="ECO:0000259" key="3">
    <source>
        <dbReference type="Pfam" id="PF18962"/>
    </source>
</evidence>